<protein>
    <submittedName>
        <fullName evidence="2">PrkA family serine protein kinase</fullName>
    </submittedName>
</protein>
<keyword evidence="2" id="KW-0418">Kinase</keyword>
<keyword evidence="2" id="KW-0808">Transferase</keyword>
<dbReference type="PIRSF" id="PIRSF000549">
    <property type="entry name" value="Ser_prot_kin"/>
    <property type="match status" value="1"/>
</dbReference>
<name>A0ABT3ICA1_9GAMM</name>
<dbReference type="Pfam" id="PF06798">
    <property type="entry name" value="PrkA"/>
    <property type="match status" value="1"/>
</dbReference>
<organism evidence="2 3">
    <name type="scientific">Shewanella subflava</name>
    <dbReference type="NCBI Taxonomy" id="2986476"/>
    <lineage>
        <taxon>Bacteria</taxon>
        <taxon>Pseudomonadati</taxon>
        <taxon>Pseudomonadota</taxon>
        <taxon>Gammaproteobacteria</taxon>
        <taxon>Alteromonadales</taxon>
        <taxon>Shewanellaceae</taxon>
        <taxon>Shewanella</taxon>
    </lineage>
</organism>
<sequence length="644" mass="74176">MGIFEHYQQRYEKKLDEEYTLEQFLEICKQDKSAYVSAAERLLMAIGEPEVVDTSKNSVLSRIFSNRLISRYPAFKDFYGMEEAIEQIVSYLKHSAQGLEESKQILYLLGPVGGGKSSLAEKLKSLIQHVPIYILSANGMRSPVNDHPFCLFDLEEDGALLQQEYNIPHRYLKTIMSPWTVKRLHEFGGDISKFRVVKVYPSILDQIGIAKTEPGDENNQDISALVGKVDIRQLEHFSQDDADAYAYSGALCRANQGLMEFVEMFKAPIKVLHPLLTATQEGNYNGTEGLSALPYTGIILAHSNESEWSTFRNNKNNEAFLDRVYIVKVPYCLRVSEEIEIYQKLLTNSELSKSPCAPGTLETLAQFSVLSRIKPPENSSIYSKMRVYNGESLKDTDPKAKSYQEYRDYAGVDEGMNGLSTRFSFKILSKVFNFDHTEIAANPVHLFYVLEKQIEQEQFPNELSERYLEFLKGYLIPKYVEFIGKEIQTAYLESYSEYGQNIFDRYVTYADFWIQDQEYRDPETGQLFDRGALNAELEKIEKPAGISNPKDFRNEIVNFVLRARANNEGNNPLWTSYEKLRTVIEKKMFSNTEDLLPVISFNGKTSNDDQRKHDDFVNRMMDKGYTKKQVRLLSEWYLRVRKSS</sequence>
<dbReference type="InterPro" id="IPR016230">
    <property type="entry name" value="PrkA/YeaG"/>
</dbReference>
<dbReference type="EMBL" id="JAPDMX010000030">
    <property type="protein sequence ID" value="MCW3173672.1"/>
    <property type="molecule type" value="Genomic_DNA"/>
</dbReference>
<dbReference type="NCBIfam" id="NF011999">
    <property type="entry name" value="PRK15455.1"/>
    <property type="match status" value="1"/>
</dbReference>
<reference evidence="2" key="1">
    <citation type="submission" date="2022-10" db="EMBL/GenBank/DDBJ databases">
        <title>Shewanella flava sp. nov, isolated from the estuary of the Fenhe River into the Yellow River.</title>
        <authorList>
            <person name="Li Y."/>
        </authorList>
    </citation>
    <scope>NUCLEOTIDE SEQUENCE</scope>
    <source>
        <strain evidence="2">FYR11-62</strain>
    </source>
</reference>
<keyword evidence="3" id="KW-1185">Reference proteome</keyword>
<dbReference type="Pfam" id="PF08298">
    <property type="entry name" value="AAA_PrkA"/>
    <property type="match status" value="1"/>
</dbReference>
<dbReference type="RefSeq" id="WP_264727856.1">
    <property type="nucleotide sequence ID" value="NZ_JAPDMX010000030.1"/>
</dbReference>
<gene>
    <name evidence="2" type="ORF">OHT75_14415</name>
</gene>
<dbReference type="PANTHER" id="PTHR30267:SF2">
    <property type="entry name" value="PROTEIN PRKA"/>
    <property type="match status" value="1"/>
</dbReference>
<dbReference type="Proteomes" id="UP001163714">
    <property type="component" value="Unassembled WGS sequence"/>
</dbReference>
<feature type="domain" description="PrkA AAA" evidence="1">
    <location>
        <begin position="19"/>
        <end position="380"/>
    </location>
</feature>
<evidence type="ECO:0000313" key="3">
    <source>
        <dbReference type="Proteomes" id="UP001163714"/>
    </source>
</evidence>
<accession>A0ABT3ICA1</accession>
<evidence type="ECO:0000313" key="2">
    <source>
        <dbReference type="EMBL" id="MCW3173672.1"/>
    </source>
</evidence>
<comment type="caution">
    <text evidence="2">The sequence shown here is derived from an EMBL/GenBank/DDBJ whole genome shotgun (WGS) entry which is preliminary data.</text>
</comment>
<dbReference type="SUPFAM" id="SSF52540">
    <property type="entry name" value="P-loop containing nucleoside triphosphate hydrolases"/>
    <property type="match status" value="1"/>
</dbReference>
<proteinExistence type="predicted"/>
<dbReference type="GO" id="GO:0016301">
    <property type="term" value="F:kinase activity"/>
    <property type="evidence" value="ECO:0007669"/>
    <property type="project" value="UniProtKB-KW"/>
</dbReference>
<evidence type="ECO:0000259" key="1">
    <source>
        <dbReference type="SMART" id="SM00763"/>
    </source>
</evidence>
<dbReference type="InterPro" id="IPR010650">
    <property type="entry name" value="PrkA_C"/>
</dbReference>
<dbReference type="Gene3D" id="3.40.50.300">
    <property type="entry name" value="P-loop containing nucleotide triphosphate hydrolases"/>
    <property type="match status" value="1"/>
</dbReference>
<dbReference type="InterPro" id="IPR057741">
    <property type="entry name" value="YeaG"/>
</dbReference>
<dbReference type="InterPro" id="IPR013153">
    <property type="entry name" value="Prk_AAA"/>
</dbReference>
<dbReference type="InterPro" id="IPR027417">
    <property type="entry name" value="P-loop_NTPase"/>
</dbReference>
<dbReference type="PANTHER" id="PTHR30267">
    <property type="entry name" value="PROTEIN KINASE PRKA"/>
    <property type="match status" value="1"/>
</dbReference>
<dbReference type="SMART" id="SM00763">
    <property type="entry name" value="AAA_PrkA"/>
    <property type="match status" value="1"/>
</dbReference>